<dbReference type="EMBL" id="JAFEMO010000002">
    <property type="protein sequence ID" value="KAH7574818.1"/>
    <property type="molecule type" value="Genomic_DNA"/>
</dbReference>
<sequence length="357" mass="39909">MEVISGNGDQNKNQYYQGILLSSVSESRSSTVFWSVVYGGGGEEEDSDKCCVGGGDITTLHLTKLDFPDHLDAVKPGVNGATAACRLSNSCHGLVCVVVSRDTVVIWNPSLQEYKVIPMSSSTFSSSSSDDIFGIGYDSVTDDYKIVRFPSIHCDSEHSPRNRIEVFSLKKTNSWKTIQDSRGGHGDFPYLVLQHSRAITVNGRPHWNEDTNILYFDASQECLGEMSWPETTGMGTGLVIESLQQLRGWLGVHMSEMWSHHELWIMKEYGVKESWTRLLRIPAMMPEPTGSPNADVFLPLEPFRVTRDGNVLLKLAHHGFFLYNPKNGTYKKFNLPQEITSYIEDIPYVESAVSPLK</sequence>
<feature type="domain" description="F-box associated beta-propeller type 1" evidence="1">
    <location>
        <begin position="90"/>
        <end position="353"/>
    </location>
</feature>
<name>A0ABQ8IDV4_9ROSI</name>
<dbReference type="NCBIfam" id="TIGR01640">
    <property type="entry name" value="F_box_assoc_1"/>
    <property type="match status" value="1"/>
</dbReference>
<accession>A0ABQ8IDV4</accession>
<dbReference type="InterPro" id="IPR017451">
    <property type="entry name" value="F-box-assoc_interact_dom"/>
</dbReference>
<evidence type="ECO:0000313" key="3">
    <source>
        <dbReference type="Proteomes" id="UP000827721"/>
    </source>
</evidence>
<dbReference type="InterPro" id="IPR050796">
    <property type="entry name" value="SCF_F-box_component"/>
</dbReference>
<dbReference type="PANTHER" id="PTHR31672">
    <property type="entry name" value="BNACNNG10540D PROTEIN"/>
    <property type="match status" value="1"/>
</dbReference>
<reference evidence="2 3" key="1">
    <citation type="submission" date="2021-02" db="EMBL/GenBank/DDBJ databases">
        <title>Plant Genome Project.</title>
        <authorList>
            <person name="Zhang R.-G."/>
        </authorList>
    </citation>
    <scope>NUCLEOTIDE SEQUENCE [LARGE SCALE GENOMIC DNA]</scope>
    <source>
        <tissue evidence="2">Leaves</tissue>
    </source>
</reference>
<gene>
    <name evidence="2" type="ORF">JRO89_XS02G0008500</name>
</gene>
<keyword evidence="3" id="KW-1185">Reference proteome</keyword>
<evidence type="ECO:0000313" key="2">
    <source>
        <dbReference type="EMBL" id="KAH7574818.1"/>
    </source>
</evidence>
<organism evidence="2 3">
    <name type="scientific">Xanthoceras sorbifolium</name>
    <dbReference type="NCBI Taxonomy" id="99658"/>
    <lineage>
        <taxon>Eukaryota</taxon>
        <taxon>Viridiplantae</taxon>
        <taxon>Streptophyta</taxon>
        <taxon>Embryophyta</taxon>
        <taxon>Tracheophyta</taxon>
        <taxon>Spermatophyta</taxon>
        <taxon>Magnoliopsida</taxon>
        <taxon>eudicotyledons</taxon>
        <taxon>Gunneridae</taxon>
        <taxon>Pentapetalae</taxon>
        <taxon>rosids</taxon>
        <taxon>malvids</taxon>
        <taxon>Sapindales</taxon>
        <taxon>Sapindaceae</taxon>
        <taxon>Xanthoceroideae</taxon>
        <taxon>Xanthoceras</taxon>
    </lineage>
</organism>
<comment type="caution">
    <text evidence="2">The sequence shown here is derived from an EMBL/GenBank/DDBJ whole genome shotgun (WGS) entry which is preliminary data.</text>
</comment>
<dbReference type="Pfam" id="PF07734">
    <property type="entry name" value="FBA_1"/>
    <property type="match status" value="1"/>
</dbReference>
<dbReference type="PANTHER" id="PTHR31672:SF13">
    <property type="entry name" value="F-BOX PROTEIN CPR30-LIKE"/>
    <property type="match status" value="1"/>
</dbReference>
<dbReference type="Proteomes" id="UP000827721">
    <property type="component" value="Unassembled WGS sequence"/>
</dbReference>
<protein>
    <recommendedName>
        <fullName evidence="1">F-box associated beta-propeller type 1 domain-containing protein</fullName>
    </recommendedName>
</protein>
<proteinExistence type="predicted"/>
<evidence type="ECO:0000259" key="1">
    <source>
        <dbReference type="Pfam" id="PF07734"/>
    </source>
</evidence>
<dbReference type="InterPro" id="IPR006527">
    <property type="entry name" value="F-box-assoc_dom_typ1"/>
</dbReference>